<evidence type="ECO:0000259" key="1">
    <source>
        <dbReference type="Pfam" id="PF02625"/>
    </source>
</evidence>
<reference evidence="4" key="1">
    <citation type="submission" date="2023-08" db="EMBL/GenBank/DDBJ databases">
        <title>Rhodospirillaceae gen. nov., a novel taxon isolated from the Yangtze River Yuezi River estuary sludge.</title>
        <authorList>
            <person name="Ruan L."/>
        </authorList>
    </citation>
    <scope>NUCLEOTIDE SEQUENCE [LARGE SCALE GENOMIC DNA]</scope>
    <source>
        <strain evidence="4">R-7</strain>
    </source>
</reference>
<feature type="domain" description="XdhC Rossmann" evidence="2">
    <location>
        <begin position="122"/>
        <end position="257"/>
    </location>
</feature>
<evidence type="ECO:0000313" key="4">
    <source>
        <dbReference type="Proteomes" id="UP001230156"/>
    </source>
</evidence>
<dbReference type="Pfam" id="PF02625">
    <property type="entry name" value="XdhC_CoxI"/>
    <property type="match status" value="1"/>
</dbReference>
<dbReference type="InterPro" id="IPR027051">
    <property type="entry name" value="XdhC_Rossmann_dom"/>
</dbReference>
<dbReference type="Proteomes" id="UP001230156">
    <property type="component" value="Unassembled WGS sequence"/>
</dbReference>
<gene>
    <name evidence="3" type="ORF">Q8A70_03390</name>
</gene>
<feature type="domain" description="XdhC- CoxI" evidence="1">
    <location>
        <begin position="16"/>
        <end position="81"/>
    </location>
</feature>
<name>A0ABU0YG53_9PROT</name>
<dbReference type="InterPro" id="IPR052698">
    <property type="entry name" value="MoCofactor_Util/Proc"/>
</dbReference>
<proteinExistence type="predicted"/>
<dbReference type="PANTHER" id="PTHR30388:SF6">
    <property type="entry name" value="XANTHINE DEHYDROGENASE SUBUNIT A-RELATED"/>
    <property type="match status" value="1"/>
</dbReference>
<sequence length="282" mass="29599">MHRPDLDVIPLIARLKEAGESFCVATVVRTEHATSAKAGAKAVVLQDGTIKGFMGGSCVQRSIRETAATVLGEGKPRLIRVKPKDEVVSAVDVDGTELHKSSCPSGGTVDIFVEPMRPAPRLVVCGASPVAIAVADLGRRLGYRIVAAALADDLAAFADEDQKVTGFDLTAIGVEADDFVVVATQGRRDREALAAALDTPACYVAFVGSRRKAEVLKAQLAELGLAAARIARLKAPAGLDIHGIEPEEIALSILAEIVARRRAAVTQDVTDVVEDTPRSCCG</sequence>
<dbReference type="Gene3D" id="3.40.50.720">
    <property type="entry name" value="NAD(P)-binding Rossmann-like Domain"/>
    <property type="match status" value="1"/>
</dbReference>
<dbReference type="Pfam" id="PF13478">
    <property type="entry name" value="XdhC_C"/>
    <property type="match status" value="1"/>
</dbReference>
<accession>A0ABU0YG53</accession>
<dbReference type="RefSeq" id="WP_379954080.1">
    <property type="nucleotide sequence ID" value="NZ_JAUYVI010000001.1"/>
</dbReference>
<protein>
    <submittedName>
        <fullName evidence="3">XdhC family protein</fullName>
    </submittedName>
</protein>
<organism evidence="3 4">
    <name type="scientific">Dongia sedimenti</name>
    <dbReference type="NCBI Taxonomy" id="3064282"/>
    <lineage>
        <taxon>Bacteria</taxon>
        <taxon>Pseudomonadati</taxon>
        <taxon>Pseudomonadota</taxon>
        <taxon>Alphaproteobacteria</taxon>
        <taxon>Rhodospirillales</taxon>
        <taxon>Dongiaceae</taxon>
        <taxon>Dongia</taxon>
    </lineage>
</organism>
<dbReference type="InterPro" id="IPR003777">
    <property type="entry name" value="XdhC_CoxI"/>
</dbReference>
<dbReference type="EMBL" id="JAUYVI010000001">
    <property type="protein sequence ID" value="MDQ7246689.1"/>
    <property type="molecule type" value="Genomic_DNA"/>
</dbReference>
<comment type="caution">
    <text evidence="3">The sequence shown here is derived from an EMBL/GenBank/DDBJ whole genome shotgun (WGS) entry which is preliminary data.</text>
</comment>
<keyword evidence="4" id="KW-1185">Reference proteome</keyword>
<dbReference type="PANTHER" id="PTHR30388">
    <property type="entry name" value="ALDEHYDE OXIDOREDUCTASE MOLYBDENUM COFACTOR ASSEMBLY PROTEIN"/>
    <property type="match status" value="1"/>
</dbReference>
<evidence type="ECO:0000313" key="3">
    <source>
        <dbReference type="EMBL" id="MDQ7246689.1"/>
    </source>
</evidence>
<evidence type="ECO:0000259" key="2">
    <source>
        <dbReference type="Pfam" id="PF13478"/>
    </source>
</evidence>